<evidence type="ECO:0000256" key="6">
    <source>
        <dbReference type="ARBA" id="ARBA00022741"/>
    </source>
</evidence>
<dbReference type="PRINTS" id="PR00981">
    <property type="entry name" value="TRNASYNTHSER"/>
</dbReference>
<comment type="subcellular location">
    <subcellularLocation>
        <location evidence="1 12">Cytoplasm</location>
    </subcellularLocation>
</comment>
<evidence type="ECO:0000256" key="2">
    <source>
        <dbReference type="ARBA" id="ARBA00005045"/>
    </source>
</evidence>
<evidence type="ECO:0000256" key="3">
    <source>
        <dbReference type="ARBA" id="ARBA00010728"/>
    </source>
</evidence>
<comment type="caution">
    <text evidence="12">Lacks conserved residue(s) required for the propagation of feature annotation.</text>
</comment>
<feature type="binding site" evidence="13">
    <location>
        <position position="261"/>
    </location>
    <ligand>
        <name>L-serine</name>
        <dbReference type="ChEBI" id="CHEBI:33384"/>
    </ligand>
</feature>
<dbReference type="GO" id="GO:0140096">
    <property type="term" value="F:catalytic activity, acting on a protein"/>
    <property type="evidence" value="ECO:0007669"/>
    <property type="project" value="UniProtKB-ARBA"/>
</dbReference>
<organism evidence="15 16">
    <name type="scientific">Finegoldia magna</name>
    <name type="common">Peptostreptococcus magnus</name>
    <dbReference type="NCBI Taxonomy" id="1260"/>
    <lineage>
        <taxon>Bacteria</taxon>
        <taxon>Bacillati</taxon>
        <taxon>Bacillota</taxon>
        <taxon>Tissierellia</taxon>
        <taxon>Tissierellales</taxon>
        <taxon>Peptoniphilaceae</taxon>
        <taxon>Finegoldia</taxon>
    </lineage>
</organism>
<evidence type="ECO:0000256" key="4">
    <source>
        <dbReference type="ARBA" id="ARBA00022490"/>
    </source>
</evidence>
<dbReference type="EMBL" id="CP054000">
    <property type="protein sequence ID" value="QKH79241.1"/>
    <property type="molecule type" value="Genomic_DNA"/>
</dbReference>
<dbReference type="InterPro" id="IPR033729">
    <property type="entry name" value="SerRS_core"/>
</dbReference>
<gene>
    <name evidence="12 15" type="primary">serS</name>
    <name evidence="15" type="ORF">FOC70_02205</name>
</gene>
<dbReference type="GO" id="GO:0016740">
    <property type="term" value="F:transferase activity"/>
    <property type="evidence" value="ECO:0007669"/>
    <property type="project" value="UniProtKB-ARBA"/>
</dbReference>
<name>A0A133N1A1_FINMA</name>
<comment type="function">
    <text evidence="12">Catalyzes the attachment of serine to tRNA(Ser). Is also able to aminoacylate tRNA(Sec) with serine, to form the misacylated tRNA L-seryl-tRNA(Sec), which will be further converted into selenocysteinyl-tRNA(Sec).</text>
</comment>
<dbReference type="SUPFAM" id="SSF46589">
    <property type="entry name" value="tRNA-binding arm"/>
    <property type="match status" value="1"/>
</dbReference>
<dbReference type="RefSeq" id="WP_002840623.1">
    <property type="nucleotide sequence ID" value="NZ_CP054000.1"/>
</dbReference>
<dbReference type="Proteomes" id="UP000502899">
    <property type="component" value="Chromosome"/>
</dbReference>
<dbReference type="GO" id="GO:0006434">
    <property type="term" value="P:seryl-tRNA aminoacylation"/>
    <property type="evidence" value="ECO:0007669"/>
    <property type="project" value="UniProtKB-UniRule"/>
</dbReference>
<dbReference type="InterPro" id="IPR015866">
    <property type="entry name" value="Ser-tRNA-synth_1_N"/>
</dbReference>
<dbReference type="Pfam" id="PF02403">
    <property type="entry name" value="Seryl_tRNA_N"/>
    <property type="match status" value="1"/>
</dbReference>
<dbReference type="InterPro" id="IPR006195">
    <property type="entry name" value="aa-tRNA-synth_II"/>
</dbReference>
<dbReference type="Gene3D" id="3.30.930.10">
    <property type="entry name" value="Bira Bifunctional Protein, Domain 2"/>
    <property type="match status" value="1"/>
</dbReference>
<keyword evidence="8 12" id="KW-0648">Protein biosynthesis</keyword>
<feature type="binding site" evidence="12 14">
    <location>
        <begin position="348"/>
        <end position="351"/>
    </location>
    <ligand>
        <name>ATP</name>
        <dbReference type="ChEBI" id="CHEBI:30616"/>
    </ligand>
</feature>
<dbReference type="InterPro" id="IPR045864">
    <property type="entry name" value="aa-tRNA-synth_II/BPL/LPL"/>
</dbReference>
<comment type="pathway">
    <text evidence="2 12">Aminoacyl-tRNA biosynthesis; selenocysteinyl-tRNA(Sec) biosynthesis; L-seryl-tRNA(Sec) from L-serine and tRNA(Sec): step 1/1.</text>
</comment>
<feature type="binding site" evidence="12 14">
    <location>
        <begin position="261"/>
        <end position="263"/>
    </location>
    <ligand>
        <name>ATP</name>
        <dbReference type="ChEBI" id="CHEBI:30616"/>
    </ligand>
</feature>
<dbReference type="SUPFAM" id="SSF55681">
    <property type="entry name" value="Class II aaRS and biotin synthetases"/>
    <property type="match status" value="1"/>
</dbReference>
<dbReference type="CDD" id="cd00770">
    <property type="entry name" value="SerRS_core"/>
    <property type="match status" value="1"/>
</dbReference>
<feature type="binding site" evidence="13">
    <location>
        <position position="381"/>
    </location>
    <ligand>
        <name>L-serine</name>
        <dbReference type="ChEBI" id="CHEBI:33384"/>
    </ligand>
</feature>
<evidence type="ECO:0000256" key="12">
    <source>
        <dbReference type="HAMAP-Rule" id="MF_00176"/>
    </source>
</evidence>
<dbReference type="GO" id="GO:0005737">
    <property type="term" value="C:cytoplasm"/>
    <property type="evidence" value="ECO:0007669"/>
    <property type="project" value="UniProtKB-SubCell"/>
</dbReference>
<dbReference type="InterPro" id="IPR042103">
    <property type="entry name" value="SerRS_1_N_sf"/>
</dbReference>
<dbReference type="PIRSF" id="PIRSF001529">
    <property type="entry name" value="Ser-tRNA-synth_IIa"/>
    <property type="match status" value="1"/>
</dbReference>
<feature type="binding site" evidence="12 13">
    <location>
        <position position="284"/>
    </location>
    <ligand>
        <name>L-serine</name>
        <dbReference type="ChEBI" id="CHEBI:33384"/>
    </ligand>
</feature>
<comment type="subunit">
    <text evidence="12">Homodimer. The tRNA molecule binds across the dimer.</text>
</comment>
<evidence type="ECO:0000256" key="7">
    <source>
        <dbReference type="ARBA" id="ARBA00022840"/>
    </source>
</evidence>
<comment type="domain">
    <text evidence="12">Consists of two distinct domains, a catalytic core and a N-terminal extension that is involved in tRNA binding.</text>
</comment>
<reference evidence="15 16" key="1">
    <citation type="submission" date="2020-05" db="EMBL/GenBank/DDBJ databases">
        <title>FDA dAtabase for Regulatory Grade micrObial Sequences (FDA-ARGOS): Supporting development and validation of Infectious Disease Dx tests.</title>
        <authorList>
            <person name="Pederson C."/>
            <person name="Tallon L."/>
            <person name="Sadzewicz L."/>
            <person name="Zhao X."/>
            <person name="Vavikolanu K."/>
            <person name="Mehta A."/>
            <person name="Aluvathingal J."/>
            <person name="Nadendla S."/>
            <person name="Myers T."/>
            <person name="Yan Y."/>
            <person name="Sichtig H."/>
        </authorList>
    </citation>
    <scope>NUCLEOTIDE SEQUENCE [LARGE SCALE GENOMIC DNA]</scope>
    <source>
        <strain evidence="15 16">FDAARGOS_764</strain>
    </source>
</reference>
<dbReference type="GO" id="GO:0004828">
    <property type="term" value="F:serine-tRNA ligase activity"/>
    <property type="evidence" value="ECO:0007669"/>
    <property type="project" value="UniProtKB-UniRule"/>
</dbReference>
<dbReference type="PANTHER" id="PTHR43697:SF1">
    <property type="entry name" value="SERINE--TRNA LIGASE"/>
    <property type="match status" value="1"/>
</dbReference>
<evidence type="ECO:0000256" key="11">
    <source>
        <dbReference type="ARBA" id="ARBA00048823"/>
    </source>
</evidence>
<comment type="catalytic activity">
    <reaction evidence="10 12">
        <text>tRNA(Sec) + L-serine + ATP = L-seryl-tRNA(Sec) + AMP + diphosphate + H(+)</text>
        <dbReference type="Rhea" id="RHEA:42580"/>
        <dbReference type="Rhea" id="RHEA-COMP:9742"/>
        <dbReference type="Rhea" id="RHEA-COMP:10128"/>
        <dbReference type="ChEBI" id="CHEBI:15378"/>
        <dbReference type="ChEBI" id="CHEBI:30616"/>
        <dbReference type="ChEBI" id="CHEBI:33019"/>
        <dbReference type="ChEBI" id="CHEBI:33384"/>
        <dbReference type="ChEBI" id="CHEBI:78442"/>
        <dbReference type="ChEBI" id="CHEBI:78533"/>
        <dbReference type="ChEBI" id="CHEBI:456215"/>
        <dbReference type="EC" id="6.1.1.11"/>
    </reaction>
</comment>
<dbReference type="AlphaFoldDB" id="A0A133N1A1"/>
<sequence length="421" mass="48666">MLDIKRIRNNPEEIVEALKKRRGEYPIQKLLATDEKRREVIQKVESMKAEQNKLSKQVPQMKKNGEDTTELFKNLKKLSDDIKNLDDDLKDIDDEIREYLMEIPNTPNKDVPVGLDDTENLEMRKWGEPRKFDFDIKAHWDLGVDLDILDFERATKISKSRFSVFKGKGARLERALMNFMVDLHTDKQGYTEMNTPVLMSPSAMRGTGQIPKFKEDMFYCEKDDMYLAPTAEVPVTNLLGGEILEQGSLPIYYTAFTQCFRREAGSAGRDTRGLIRNHQFEKVEMVKFVEPSTSYDELEKLTNNAEEILQLLEIPYRVVRLCSGDLGFSSAMTYDIEVWMPSYNRYVEISSCSNFEDFQARRANIRYRDENNKPQYVHTLNGSGLAIGRCFAAVIENYQQADGSIKIPEVLQKYTGFDIID</sequence>
<evidence type="ECO:0000313" key="15">
    <source>
        <dbReference type="EMBL" id="QKH79241.1"/>
    </source>
</evidence>
<evidence type="ECO:0000256" key="8">
    <source>
        <dbReference type="ARBA" id="ARBA00022917"/>
    </source>
</evidence>
<evidence type="ECO:0000256" key="1">
    <source>
        <dbReference type="ARBA" id="ARBA00004496"/>
    </source>
</evidence>
<dbReference type="EC" id="6.1.1.11" evidence="12"/>
<evidence type="ECO:0000256" key="10">
    <source>
        <dbReference type="ARBA" id="ARBA00047929"/>
    </source>
</evidence>
<dbReference type="Gene3D" id="1.10.287.40">
    <property type="entry name" value="Serine-tRNA synthetase, tRNA binding domain"/>
    <property type="match status" value="1"/>
</dbReference>
<dbReference type="HAMAP" id="MF_00176">
    <property type="entry name" value="Ser_tRNA_synth_type1"/>
    <property type="match status" value="1"/>
</dbReference>
<proteinExistence type="inferred from homology"/>
<keyword evidence="9 12" id="KW-0030">Aminoacyl-tRNA synthetase</keyword>
<dbReference type="GO" id="GO:0016260">
    <property type="term" value="P:selenocysteine biosynthetic process"/>
    <property type="evidence" value="ECO:0007669"/>
    <property type="project" value="UniProtKB-UniRule"/>
</dbReference>
<accession>A0A133N1A1</accession>
<dbReference type="InterPro" id="IPR010978">
    <property type="entry name" value="tRNA-bd_arm"/>
</dbReference>
<dbReference type="InterPro" id="IPR002317">
    <property type="entry name" value="Ser-tRNA-ligase_type_1"/>
</dbReference>
<dbReference type="UniPathway" id="UPA00906">
    <property type="reaction ID" value="UER00895"/>
</dbReference>
<keyword evidence="7 12" id="KW-0067">ATP-binding</keyword>
<dbReference type="NCBIfam" id="TIGR00414">
    <property type="entry name" value="serS"/>
    <property type="match status" value="1"/>
</dbReference>
<dbReference type="Pfam" id="PF00587">
    <property type="entry name" value="tRNA-synt_2b"/>
    <property type="match status" value="1"/>
</dbReference>
<feature type="binding site" evidence="12">
    <location>
        <position position="383"/>
    </location>
    <ligand>
        <name>L-serine</name>
        <dbReference type="ChEBI" id="CHEBI:33384"/>
    </ligand>
</feature>
<keyword evidence="5 12" id="KW-0436">Ligase</keyword>
<dbReference type="PROSITE" id="PS50862">
    <property type="entry name" value="AA_TRNA_LIGASE_II"/>
    <property type="match status" value="1"/>
</dbReference>
<evidence type="ECO:0000256" key="9">
    <source>
        <dbReference type="ARBA" id="ARBA00023146"/>
    </source>
</evidence>
<feature type="binding site" evidence="12">
    <location>
        <begin position="230"/>
        <end position="232"/>
    </location>
    <ligand>
        <name>L-serine</name>
        <dbReference type="ChEBI" id="CHEBI:33384"/>
    </ligand>
</feature>
<keyword evidence="4 12" id="KW-0963">Cytoplasm</keyword>
<dbReference type="PANTHER" id="PTHR43697">
    <property type="entry name" value="SERYL-TRNA SYNTHETASE"/>
    <property type="match status" value="1"/>
</dbReference>
<evidence type="ECO:0000256" key="5">
    <source>
        <dbReference type="ARBA" id="ARBA00022598"/>
    </source>
</evidence>
<keyword evidence="6 12" id="KW-0547">Nucleotide-binding</keyword>
<comment type="similarity">
    <text evidence="3 12">Belongs to the class-II aminoacyl-tRNA synthetase family. Type-1 seryl-tRNA synthetase subfamily.</text>
</comment>
<dbReference type="GO" id="GO:0005524">
    <property type="term" value="F:ATP binding"/>
    <property type="evidence" value="ECO:0007669"/>
    <property type="project" value="UniProtKB-UniRule"/>
</dbReference>
<evidence type="ECO:0000256" key="13">
    <source>
        <dbReference type="PIRSR" id="PIRSR001529-1"/>
    </source>
</evidence>
<evidence type="ECO:0000256" key="14">
    <source>
        <dbReference type="PIRSR" id="PIRSR001529-2"/>
    </source>
</evidence>
<feature type="binding site" evidence="13">
    <location>
        <position position="230"/>
    </location>
    <ligand>
        <name>L-serine</name>
        <dbReference type="ChEBI" id="CHEBI:33384"/>
    </ligand>
</feature>
<dbReference type="InterPro" id="IPR002314">
    <property type="entry name" value="aa-tRNA-synt_IIb"/>
</dbReference>
<protein>
    <recommendedName>
        <fullName evidence="12">Serine--tRNA ligase</fullName>
        <ecNumber evidence="12">6.1.1.11</ecNumber>
    </recommendedName>
    <alternativeName>
        <fullName evidence="12">Seryl-tRNA synthetase</fullName>
        <shortName evidence="12">SerRS</shortName>
    </alternativeName>
    <alternativeName>
        <fullName evidence="12">Seryl-tRNA(Ser/Sec) synthetase</fullName>
    </alternativeName>
</protein>
<comment type="catalytic activity">
    <reaction evidence="11 12">
        <text>tRNA(Ser) + L-serine + ATP = L-seryl-tRNA(Ser) + AMP + diphosphate + H(+)</text>
        <dbReference type="Rhea" id="RHEA:12292"/>
        <dbReference type="Rhea" id="RHEA-COMP:9669"/>
        <dbReference type="Rhea" id="RHEA-COMP:9703"/>
        <dbReference type="ChEBI" id="CHEBI:15378"/>
        <dbReference type="ChEBI" id="CHEBI:30616"/>
        <dbReference type="ChEBI" id="CHEBI:33019"/>
        <dbReference type="ChEBI" id="CHEBI:33384"/>
        <dbReference type="ChEBI" id="CHEBI:78442"/>
        <dbReference type="ChEBI" id="CHEBI:78533"/>
        <dbReference type="ChEBI" id="CHEBI:456215"/>
        <dbReference type="EC" id="6.1.1.11"/>
    </reaction>
</comment>
<evidence type="ECO:0000313" key="16">
    <source>
        <dbReference type="Proteomes" id="UP000502899"/>
    </source>
</evidence>